<evidence type="ECO:0000256" key="2">
    <source>
        <dbReference type="ARBA" id="ARBA00023015"/>
    </source>
</evidence>
<keyword evidence="5" id="KW-0804">Transcription</keyword>
<name>A0ABW5XJ18_9SPHI</name>
<feature type="domain" description="RNA polymerase sigma-70 region 2" evidence="6">
    <location>
        <begin position="13"/>
        <end position="77"/>
    </location>
</feature>
<dbReference type="InterPro" id="IPR013325">
    <property type="entry name" value="RNA_pol_sigma_r2"/>
</dbReference>
<evidence type="ECO:0000313" key="8">
    <source>
        <dbReference type="EMBL" id="MFD2863336.1"/>
    </source>
</evidence>
<comment type="caution">
    <text evidence="8">The sequence shown here is derived from an EMBL/GenBank/DDBJ whole genome shotgun (WGS) entry which is preliminary data.</text>
</comment>
<gene>
    <name evidence="8" type="ORF">ACFSYC_01435</name>
</gene>
<evidence type="ECO:0000256" key="4">
    <source>
        <dbReference type="ARBA" id="ARBA00023125"/>
    </source>
</evidence>
<protein>
    <submittedName>
        <fullName evidence="8">RNA polymerase sigma factor</fullName>
    </submittedName>
</protein>
<dbReference type="Gene3D" id="1.10.1740.10">
    <property type="match status" value="1"/>
</dbReference>
<keyword evidence="2" id="KW-0805">Transcription regulation</keyword>
<comment type="similarity">
    <text evidence="1">Belongs to the sigma-70 factor family. ECF subfamily.</text>
</comment>
<reference evidence="9" key="1">
    <citation type="journal article" date="2019" name="Int. J. Syst. Evol. Microbiol.">
        <title>The Global Catalogue of Microorganisms (GCM) 10K type strain sequencing project: providing services to taxonomists for standard genome sequencing and annotation.</title>
        <authorList>
            <consortium name="The Broad Institute Genomics Platform"/>
            <consortium name="The Broad Institute Genome Sequencing Center for Infectious Disease"/>
            <person name="Wu L."/>
            <person name="Ma J."/>
        </authorList>
    </citation>
    <scope>NUCLEOTIDE SEQUENCE [LARGE SCALE GENOMIC DNA]</scope>
    <source>
        <strain evidence="9">KCTC 52232</strain>
    </source>
</reference>
<organism evidence="8 9">
    <name type="scientific">Mucilaginibacter antarcticus</name>
    <dbReference type="NCBI Taxonomy" id="1855725"/>
    <lineage>
        <taxon>Bacteria</taxon>
        <taxon>Pseudomonadati</taxon>
        <taxon>Bacteroidota</taxon>
        <taxon>Sphingobacteriia</taxon>
        <taxon>Sphingobacteriales</taxon>
        <taxon>Sphingobacteriaceae</taxon>
        <taxon>Mucilaginibacter</taxon>
    </lineage>
</organism>
<dbReference type="InterPro" id="IPR013249">
    <property type="entry name" value="RNA_pol_sigma70_r4_t2"/>
</dbReference>
<dbReference type="Gene3D" id="1.10.10.10">
    <property type="entry name" value="Winged helix-like DNA-binding domain superfamily/Winged helix DNA-binding domain"/>
    <property type="match status" value="1"/>
</dbReference>
<evidence type="ECO:0000256" key="3">
    <source>
        <dbReference type="ARBA" id="ARBA00023082"/>
    </source>
</evidence>
<evidence type="ECO:0000256" key="5">
    <source>
        <dbReference type="ARBA" id="ARBA00023163"/>
    </source>
</evidence>
<accession>A0ABW5XJ18</accession>
<dbReference type="Proteomes" id="UP001597601">
    <property type="component" value="Unassembled WGS sequence"/>
</dbReference>
<dbReference type="InterPro" id="IPR036388">
    <property type="entry name" value="WH-like_DNA-bd_sf"/>
</dbReference>
<keyword evidence="3" id="KW-0731">Sigma factor</keyword>
<dbReference type="PANTHER" id="PTHR43133:SF8">
    <property type="entry name" value="RNA POLYMERASE SIGMA FACTOR HI_1459-RELATED"/>
    <property type="match status" value="1"/>
</dbReference>
<dbReference type="NCBIfam" id="TIGR02937">
    <property type="entry name" value="sigma70-ECF"/>
    <property type="match status" value="1"/>
</dbReference>
<dbReference type="InterPro" id="IPR014284">
    <property type="entry name" value="RNA_pol_sigma-70_dom"/>
</dbReference>
<evidence type="ECO:0000256" key="1">
    <source>
        <dbReference type="ARBA" id="ARBA00010641"/>
    </source>
</evidence>
<dbReference type="Pfam" id="PF08281">
    <property type="entry name" value="Sigma70_r4_2"/>
    <property type="match status" value="1"/>
</dbReference>
<evidence type="ECO:0000259" key="6">
    <source>
        <dbReference type="Pfam" id="PF04542"/>
    </source>
</evidence>
<keyword evidence="4" id="KW-0238">DNA-binding</keyword>
<dbReference type="PANTHER" id="PTHR43133">
    <property type="entry name" value="RNA POLYMERASE ECF-TYPE SIGMA FACTO"/>
    <property type="match status" value="1"/>
</dbReference>
<dbReference type="SUPFAM" id="SSF88946">
    <property type="entry name" value="Sigma2 domain of RNA polymerase sigma factors"/>
    <property type="match status" value="1"/>
</dbReference>
<sequence>MPEERDSHIISTIKAYGKNLLGFIRKRVNNDADAEDILQDVWYQFSNLVNSEPIEQTGAWLYKVARNKITDKHKKKSETLLDDLFPGDGEGDGDTSSFKDLLMPDDSTPETEYMRNLFWEQLFKALDELPEEQKQVFIWQEMDDMTFQEIAELTGVNVNTLVSRKRYAVLHLRNRLQQLYQEITKY</sequence>
<feature type="domain" description="RNA polymerase sigma factor 70 region 4 type 2" evidence="7">
    <location>
        <begin position="120"/>
        <end position="163"/>
    </location>
</feature>
<dbReference type="InterPro" id="IPR007627">
    <property type="entry name" value="RNA_pol_sigma70_r2"/>
</dbReference>
<keyword evidence="9" id="KW-1185">Reference proteome</keyword>
<dbReference type="InterPro" id="IPR039425">
    <property type="entry name" value="RNA_pol_sigma-70-like"/>
</dbReference>
<dbReference type="InterPro" id="IPR013324">
    <property type="entry name" value="RNA_pol_sigma_r3/r4-like"/>
</dbReference>
<evidence type="ECO:0000259" key="7">
    <source>
        <dbReference type="Pfam" id="PF08281"/>
    </source>
</evidence>
<evidence type="ECO:0000313" key="9">
    <source>
        <dbReference type="Proteomes" id="UP001597601"/>
    </source>
</evidence>
<proteinExistence type="inferred from homology"/>
<dbReference type="Pfam" id="PF04542">
    <property type="entry name" value="Sigma70_r2"/>
    <property type="match status" value="1"/>
</dbReference>
<dbReference type="SUPFAM" id="SSF88659">
    <property type="entry name" value="Sigma3 and sigma4 domains of RNA polymerase sigma factors"/>
    <property type="match status" value="1"/>
</dbReference>
<dbReference type="CDD" id="cd06171">
    <property type="entry name" value="Sigma70_r4"/>
    <property type="match status" value="1"/>
</dbReference>
<dbReference type="EMBL" id="JBHUON010000001">
    <property type="protein sequence ID" value="MFD2863336.1"/>
    <property type="molecule type" value="Genomic_DNA"/>
</dbReference>